<feature type="compositionally biased region" description="Basic and acidic residues" evidence="1">
    <location>
        <begin position="1"/>
        <end position="10"/>
    </location>
</feature>
<name>A0A2A6C1H9_PRIPA</name>
<dbReference type="EnsemblMetazoa" id="PPA12352.1">
    <property type="protein sequence ID" value="PPA12352.1"/>
    <property type="gene ID" value="WBGene00101906"/>
</dbReference>
<protein>
    <submittedName>
        <fullName evidence="3">Uncharacterized protein</fullName>
    </submittedName>
</protein>
<keyword evidence="2" id="KW-0472">Membrane</keyword>
<evidence type="ECO:0000313" key="3">
    <source>
        <dbReference type="EnsemblMetazoa" id="PPA12352.1"/>
    </source>
</evidence>
<keyword evidence="4" id="KW-1185">Reference proteome</keyword>
<keyword evidence="2" id="KW-0812">Transmembrane</keyword>
<feature type="transmembrane region" description="Helical" evidence="2">
    <location>
        <begin position="137"/>
        <end position="156"/>
    </location>
</feature>
<dbReference type="AlphaFoldDB" id="A0A2A6C1H9"/>
<reference evidence="3" key="2">
    <citation type="submission" date="2022-06" db="UniProtKB">
        <authorList>
            <consortium name="EnsemblMetazoa"/>
        </authorList>
    </citation>
    <scope>IDENTIFICATION</scope>
    <source>
        <strain evidence="3">PS312</strain>
    </source>
</reference>
<accession>A0A8R1UA00</accession>
<sequence length="224" mass="26460">MVRESDRVKEWQPTSIEDDGDYEISGGPMRKMVQAVEQRERRERKEVLTKSGRRMISEIKIANPIDNLKNNEEEELEEDIEVLSLQGNINEDDIDQDENTIIICFVEQPERDNDPRKIYKETALTLVTILSSLRSNLSILSLIALINAIPLMHIIIQESKRIIILLLHLIRQWMMIIHLHLFFFSRKWIILLNLNLISPLFEWIARHKRIGWQSQSNGLQRERE</sequence>
<keyword evidence="2" id="KW-1133">Transmembrane helix</keyword>
<gene>
    <name evidence="3" type="primary">WBGene00101906</name>
</gene>
<proteinExistence type="predicted"/>
<reference evidence="4" key="1">
    <citation type="journal article" date="2008" name="Nat. Genet.">
        <title>The Pristionchus pacificus genome provides a unique perspective on nematode lifestyle and parasitism.</title>
        <authorList>
            <person name="Dieterich C."/>
            <person name="Clifton S.W."/>
            <person name="Schuster L.N."/>
            <person name="Chinwalla A."/>
            <person name="Delehaunty K."/>
            <person name="Dinkelacker I."/>
            <person name="Fulton L."/>
            <person name="Fulton R."/>
            <person name="Godfrey J."/>
            <person name="Minx P."/>
            <person name="Mitreva M."/>
            <person name="Roeseler W."/>
            <person name="Tian H."/>
            <person name="Witte H."/>
            <person name="Yang S.P."/>
            <person name="Wilson R.K."/>
            <person name="Sommer R.J."/>
        </authorList>
    </citation>
    <scope>NUCLEOTIDE SEQUENCE [LARGE SCALE GENOMIC DNA]</scope>
    <source>
        <strain evidence="4">PS312</strain>
    </source>
</reference>
<evidence type="ECO:0000256" key="1">
    <source>
        <dbReference type="SAM" id="MobiDB-lite"/>
    </source>
</evidence>
<feature type="region of interest" description="Disordered" evidence="1">
    <location>
        <begin position="1"/>
        <end position="26"/>
    </location>
</feature>
<evidence type="ECO:0000313" key="4">
    <source>
        <dbReference type="Proteomes" id="UP000005239"/>
    </source>
</evidence>
<organism evidence="3 4">
    <name type="scientific">Pristionchus pacificus</name>
    <name type="common">Parasitic nematode worm</name>
    <dbReference type="NCBI Taxonomy" id="54126"/>
    <lineage>
        <taxon>Eukaryota</taxon>
        <taxon>Metazoa</taxon>
        <taxon>Ecdysozoa</taxon>
        <taxon>Nematoda</taxon>
        <taxon>Chromadorea</taxon>
        <taxon>Rhabditida</taxon>
        <taxon>Rhabditina</taxon>
        <taxon>Diplogasteromorpha</taxon>
        <taxon>Diplogasteroidea</taxon>
        <taxon>Neodiplogasteridae</taxon>
        <taxon>Pristionchus</taxon>
    </lineage>
</organism>
<accession>A0A2A6C1H9</accession>
<evidence type="ECO:0000256" key="2">
    <source>
        <dbReference type="SAM" id="Phobius"/>
    </source>
</evidence>
<feature type="transmembrane region" description="Helical" evidence="2">
    <location>
        <begin position="163"/>
        <end position="182"/>
    </location>
</feature>
<dbReference type="Proteomes" id="UP000005239">
    <property type="component" value="Unassembled WGS sequence"/>
</dbReference>